<protein>
    <submittedName>
        <fullName evidence="3">Mammalian cell entry protein</fullName>
    </submittedName>
</protein>
<dbReference type="GO" id="GO:0051701">
    <property type="term" value="P:biological process involved in interaction with host"/>
    <property type="evidence" value="ECO:0007669"/>
    <property type="project" value="TreeGrafter"/>
</dbReference>
<accession>A0A1Q4I281</accession>
<evidence type="ECO:0000313" key="3">
    <source>
        <dbReference type="EMBL" id="OJZ76084.1"/>
    </source>
</evidence>
<dbReference type="RefSeq" id="WP_073870266.1">
    <property type="nucleotide sequence ID" value="NZ_MPNT01000001.1"/>
</dbReference>
<feature type="domain" description="Mce/MlaD" evidence="1">
    <location>
        <begin position="39"/>
        <end position="114"/>
    </location>
</feature>
<gene>
    <name evidence="3" type="ORF">BRW65_01180</name>
</gene>
<dbReference type="InterPro" id="IPR003399">
    <property type="entry name" value="Mce/MlaD"/>
</dbReference>
<dbReference type="STRING" id="53378.BRW65_01180"/>
<evidence type="ECO:0000259" key="2">
    <source>
        <dbReference type="Pfam" id="PF11887"/>
    </source>
</evidence>
<dbReference type="GO" id="GO:0005576">
    <property type="term" value="C:extracellular region"/>
    <property type="evidence" value="ECO:0007669"/>
    <property type="project" value="TreeGrafter"/>
</dbReference>
<dbReference type="Proteomes" id="UP000186438">
    <property type="component" value="Unassembled WGS sequence"/>
</dbReference>
<dbReference type="Pfam" id="PF02470">
    <property type="entry name" value="MlaD"/>
    <property type="match status" value="1"/>
</dbReference>
<dbReference type="PANTHER" id="PTHR33371:SF17">
    <property type="entry name" value="MCE-FAMILY PROTEIN MCE1B"/>
    <property type="match status" value="1"/>
</dbReference>
<dbReference type="Pfam" id="PF11887">
    <property type="entry name" value="Mce4_CUP1"/>
    <property type="match status" value="1"/>
</dbReference>
<dbReference type="EMBL" id="MPNT01000001">
    <property type="protein sequence ID" value="OJZ76084.1"/>
    <property type="molecule type" value="Genomic_DNA"/>
</dbReference>
<name>A0A1Q4I281_9MYCO</name>
<dbReference type="InterPro" id="IPR024516">
    <property type="entry name" value="Mce_C"/>
</dbReference>
<comment type="caution">
    <text evidence="3">The sequence shown here is derived from an EMBL/GenBank/DDBJ whole genome shotgun (WGS) entry which is preliminary data.</text>
</comment>
<reference evidence="3 4" key="1">
    <citation type="submission" date="2016-11" db="EMBL/GenBank/DDBJ databases">
        <title>Genome sequences of unsequenced Mycobacteria.</title>
        <authorList>
            <person name="Greninger A.L."/>
            <person name="Fang F."/>
            <person name="Jerome K.R."/>
        </authorList>
    </citation>
    <scope>NUCLEOTIDE SEQUENCE [LARGE SCALE GENOMIC DNA]</scope>
    <source>
        <strain evidence="3 4">M11</strain>
    </source>
</reference>
<organism evidence="3 4">
    <name type="scientific">Mycobacterium paraffinicum</name>
    <dbReference type="NCBI Taxonomy" id="53378"/>
    <lineage>
        <taxon>Bacteria</taxon>
        <taxon>Bacillati</taxon>
        <taxon>Actinomycetota</taxon>
        <taxon>Actinomycetes</taxon>
        <taxon>Mycobacteriales</taxon>
        <taxon>Mycobacteriaceae</taxon>
        <taxon>Mycobacterium</taxon>
    </lineage>
</organism>
<sequence>MVKPIAAVWRLVLTGVVAVVCLILLASAITRPVASQVRSYTAEFTDVSGLYTGADVRVRGVPAGKVQSIDLERHNGQSVAAVRFTLDRRFGLVSDTRLAIKYQSLTGSRYVDVVNSAETYKEADLVQHLPVAMTSPSFDVTRLFNGLQPVLATLDPEEVNRFAQNAASFLAGDGDGLGPMLKSIQNLTRFVSDRQEVIAMLMRNLSVVADAMGGKSQDMVQMLEWINRPLDGVLDVLDEFRKTELYSTDFLKPLTAVLTNIGFPVQGNSAESFIYQNPDVALDSNVTNINQGMDRFFGNIDQFIDAFKLVPVMWETIGPPAAPNEPLPCSRGRFQLPEQMDVLLNGQRVVLCNR</sequence>
<dbReference type="PANTHER" id="PTHR33371">
    <property type="entry name" value="INTERMEMBRANE PHOSPHOLIPID TRANSPORT SYSTEM BINDING PROTEIN MLAD-RELATED"/>
    <property type="match status" value="1"/>
</dbReference>
<feature type="domain" description="Mammalian cell entry C-terminal" evidence="2">
    <location>
        <begin position="131"/>
        <end position="262"/>
    </location>
</feature>
<proteinExistence type="predicted"/>
<evidence type="ECO:0000259" key="1">
    <source>
        <dbReference type="Pfam" id="PF02470"/>
    </source>
</evidence>
<dbReference type="InterPro" id="IPR052336">
    <property type="entry name" value="MlaD_Phospholipid_Transporter"/>
</dbReference>
<keyword evidence="4" id="KW-1185">Reference proteome</keyword>
<dbReference type="AlphaFoldDB" id="A0A1Q4I281"/>
<evidence type="ECO:0000313" key="4">
    <source>
        <dbReference type="Proteomes" id="UP000186438"/>
    </source>
</evidence>
<dbReference type="OrthoDB" id="338143at2"/>